<keyword evidence="1" id="KW-0732">Signal</keyword>
<dbReference type="Proteomes" id="UP001195724">
    <property type="component" value="Unassembled WGS sequence"/>
</dbReference>
<dbReference type="EMBL" id="CP072788">
    <property type="protein sequence ID" value="QTR05872.1"/>
    <property type="molecule type" value="Genomic_DNA"/>
</dbReference>
<accession>A0A8T8I4X2</accession>
<dbReference type="AlphaFoldDB" id="A0A8T8I4X2"/>
<dbReference type="EMBL" id="JAFBCL010000001">
    <property type="protein sequence ID" value="MBM7812259.1"/>
    <property type="molecule type" value="Genomic_DNA"/>
</dbReference>
<organism evidence="3 4">
    <name type="scientific">Saccharothrix algeriensis</name>
    <dbReference type="NCBI Taxonomy" id="173560"/>
    <lineage>
        <taxon>Bacteria</taxon>
        <taxon>Bacillati</taxon>
        <taxon>Actinomycetota</taxon>
        <taxon>Actinomycetes</taxon>
        <taxon>Pseudonocardiales</taxon>
        <taxon>Pseudonocardiaceae</taxon>
        <taxon>Saccharothrix</taxon>
    </lineage>
</organism>
<keyword evidence="5" id="KW-1185">Reference proteome</keyword>
<gene>
    <name evidence="3" type="ORF">J7S33_16085</name>
    <name evidence="2" type="ORF">JOE68_003124</name>
</gene>
<evidence type="ECO:0000313" key="4">
    <source>
        <dbReference type="Proteomes" id="UP000671828"/>
    </source>
</evidence>
<proteinExistence type="predicted"/>
<evidence type="ECO:0000256" key="1">
    <source>
        <dbReference type="SAM" id="SignalP"/>
    </source>
</evidence>
<feature type="chain" id="PRO_5035715932" evidence="1">
    <location>
        <begin position="28"/>
        <end position="147"/>
    </location>
</feature>
<dbReference type="RefSeq" id="WP_204843048.1">
    <property type="nucleotide sequence ID" value="NZ_JAFBCL010000001.1"/>
</dbReference>
<dbReference type="Pfam" id="PF03995">
    <property type="entry name" value="Inhibitor_I36"/>
    <property type="match status" value="1"/>
</dbReference>
<evidence type="ECO:0000313" key="5">
    <source>
        <dbReference type="Proteomes" id="UP001195724"/>
    </source>
</evidence>
<name>A0A8T8I4X2_9PSEU</name>
<feature type="signal peptide" evidence="1">
    <location>
        <begin position="1"/>
        <end position="27"/>
    </location>
</feature>
<protein>
    <submittedName>
        <fullName evidence="3">Peptidase inhibitor family I36 protein</fullName>
    </submittedName>
</protein>
<evidence type="ECO:0000313" key="3">
    <source>
        <dbReference type="EMBL" id="QTR05872.1"/>
    </source>
</evidence>
<dbReference type="Proteomes" id="UP000671828">
    <property type="component" value="Chromosome"/>
</dbReference>
<evidence type="ECO:0000313" key="2">
    <source>
        <dbReference type="EMBL" id="MBM7812259.1"/>
    </source>
</evidence>
<reference evidence="2 5" key="1">
    <citation type="submission" date="2021-01" db="EMBL/GenBank/DDBJ databases">
        <title>Sequencing the genomes of 1000 actinobacteria strains.</title>
        <authorList>
            <person name="Klenk H.-P."/>
        </authorList>
    </citation>
    <scope>NUCLEOTIDE SEQUENCE [LARGE SCALE GENOMIC DNA]</scope>
    <source>
        <strain evidence="2 5">DSM 44581</strain>
    </source>
</reference>
<reference evidence="3" key="2">
    <citation type="submission" date="2021-04" db="EMBL/GenBank/DDBJ databases">
        <title>Saccharothrix algeriensis WGS.</title>
        <authorList>
            <person name="Stuskova K."/>
            <person name="Hakalova E."/>
            <person name="Tebbal A.B."/>
            <person name="Eichmeier A."/>
        </authorList>
    </citation>
    <scope>NUCLEOTIDE SEQUENCE</scope>
    <source>
        <strain evidence="3">NRRL B-24137</strain>
    </source>
</reference>
<sequence>MTSTALRSALLLPVAALAVVLAPAAQAQSASPPETTPGRVVPWPPNACESGYTCVWSGTYGSGKKWKTGAAGDHHVALADRLGKDVPARSVYNNFPKSTKKVVTFFAGYDAKAKKCRGSSFTLGPGHGSGEAGGAPMGSKVLCFRVP</sequence>